<dbReference type="Gene3D" id="1.10.1670.10">
    <property type="entry name" value="Helix-hairpin-Helix base-excision DNA repair enzymes (C-terminal)"/>
    <property type="match status" value="1"/>
</dbReference>
<dbReference type="GO" id="GO:0032357">
    <property type="term" value="F:oxidized purine DNA binding"/>
    <property type="evidence" value="ECO:0007669"/>
    <property type="project" value="TreeGrafter"/>
</dbReference>
<dbReference type="InterPro" id="IPR015797">
    <property type="entry name" value="NUDIX_hydrolase-like_dom_sf"/>
</dbReference>
<dbReference type="GO" id="GO:0006298">
    <property type="term" value="P:mismatch repair"/>
    <property type="evidence" value="ECO:0007669"/>
    <property type="project" value="TreeGrafter"/>
</dbReference>
<keyword evidence="12" id="KW-0234">DNA repair</keyword>
<keyword evidence="17" id="KW-1185">Reference proteome</keyword>
<evidence type="ECO:0000259" key="15">
    <source>
        <dbReference type="SMART" id="SM00478"/>
    </source>
</evidence>
<dbReference type="InterPro" id="IPR011257">
    <property type="entry name" value="DNA_glycosylase"/>
</dbReference>
<dbReference type="NCBIfam" id="TIGR01084">
    <property type="entry name" value="mutY"/>
    <property type="match status" value="1"/>
</dbReference>
<dbReference type="CDD" id="cd00056">
    <property type="entry name" value="ENDO3c"/>
    <property type="match status" value="1"/>
</dbReference>
<dbReference type="GO" id="GO:0051539">
    <property type="term" value="F:4 iron, 4 sulfur cluster binding"/>
    <property type="evidence" value="ECO:0007669"/>
    <property type="project" value="UniProtKB-UniRule"/>
</dbReference>
<dbReference type="PANTHER" id="PTHR42944:SF1">
    <property type="entry name" value="ADENINE DNA GLYCOSYLASE"/>
    <property type="match status" value="1"/>
</dbReference>
<keyword evidence="11" id="KW-0411">Iron-sulfur</keyword>
<evidence type="ECO:0000256" key="8">
    <source>
        <dbReference type="ARBA" id="ARBA00022763"/>
    </source>
</evidence>
<keyword evidence="9" id="KW-0378">Hydrolase</keyword>
<evidence type="ECO:0000256" key="12">
    <source>
        <dbReference type="ARBA" id="ARBA00023204"/>
    </source>
</evidence>
<dbReference type="GO" id="GO:0000701">
    <property type="term" value="F:purine-specific mismatch base pair DNA N-glycosylase activity"/>
    <property type="evidence" value="ECO:0007669"/>
    <property type="project" value="UniProtKB-EC"/>
</dbReference>
<evidence type="ECO:0000256" key="1">
    <source>
        <dbReference type="ARBA" id="ARBA00000843"/>
    </source>
</evidence>
<proteinExistence type="inferred from homology"/>
<dbReference type="SMART" id="SM00478">
    <property type="entry name" value="ENDO3c"/>
    <property type="match status" value="1"/>
</dbReference>
<gene>
    <name evidence="16" type="ORF">BXY80_0654</name>
</gene>
<evidence type="ECO:0000256" key="6">
    <source>
        <dbReference type="ARBA" id="ARBA00022485"/>
    </source>
</evidence>
<dbReference type="FunFam" id="1.10.340.30:FF:000002">
    <property type="entry name" value="Adenine DNA glycosylase"/>
    <property type="match status" value="1"/>
</dbReference>
<dbReference type="Pfam" id="PF00633">
    <property type="entry name" value="HHH"/>
    <property type="match status" value="1"/>
</dbReference>
<dbReference type="GO" id="GO:0034039">
    <property type="term" value="F:8-oxo-7,8-dihydroguanine DNA N-glycosylase activity"/>
    <property type="evidence" value="ECO:0007669"/>
    <property type="project" value="TreeGrafter"/>
</dbReference>
<keyword evidence="13 14" id="KW-0326">Glycosidase</keyword>
<keyword evidence="8 14" id="KW-0227">DNA damage</keyword>
<dbReference type="EC" id="3.2.2.31" evidence="4 14"/>
<reference evidence="16 17" key="1">
    <citation type="submission" date="2018-09" db="EMBL/GenBank/DDBJ databases">
        <title>Genomic Encyclopedia of Archaeal and Bacterial Type Strains, Phase II (KMG-II): from individual species to whole genera.</title>
        <authorList>
            <person name="Goeker M."/>
        </authorList>
    </citation>
    <scope>NUCLEOTIDE SEQUENCE [LARGE SCALE GENOMIC DNA]</scope>
    <source>
        <strain evidence="16 17">DSM 26283</strain>
    </source>
</reference>
<name>A0A420DWG4_9FLAO</name>
<evidence type="ECO:0000256" key="11">
    <source>
        <dbReference type="ARBA" id="ARBA00023014"/>
    </source>
</evidence>
<dbReference type="InterPro" id="IPR023170">
    <property type="entry name" value="HhH_base_excis_C"/>
</dbReference>
<dbReference type="InterPro" id="IPR000445">
    <property type="entry name" value="HhH_motif"/>
</dbReference>
<dbReference type="Pfam" id="PF00730">
    <property type="entry name" value="HhH-GPD"/>
    <property type="match status" value="1"/>
</dbReference>
<evidence type="ECO:0000256" key="3">
    <source>
        <dbReference type="ARBA" id="ARBA00008343"/>
    </source>
</evidence>
<dbReference type="InterPro" id="IPR044298">
    <property type="entry name" value="MIG/MutY"/>
</dbReference>
<dbReference type="PANTHER" id="PTHR42944">
    <property type="entry name" value="ADENINE DNA GLYCOSYLASE"/>
    <property type="match status" value="1"/>
</dbReference>
<dbReference type="Gene3D" id="3.90.79.10">
    <property type="entry name" value="Nucleoside Triphosphate Pyrophosphohydrolase"/>
    <property type="match status" value="1"/>
</dbReference>
<evidence type="ECO:0000256" key="10">
    <source>
        <dbReference type="ARBA" id="ARBA00023004"/>
    </source>
</evidence>
<keyword evidence="10 14" id="KW-0408">Iron</keyword>
<dbReference type="SUPFAM" id="SSF55811">
    <property type="entry name" value="Nudix"/>
    <property type="match status" value="1"/>
</dbReference>
<sequence>MNFNQILNHWYSANKRDLPWRKTKQPYAIWLSEIILQQTQIKQGLPYYEAFITKFPTVFDLAKAKEDTVLKLWQGLGYYSRARNLHASAKYIVTELNGIFPITYNSLLKLKGVGDYTASAIASICYNEATAVVDGNVYRVLARYFGIGTPINTTQGIKEFKSLATSLIDKKNPGDYNQAIMEFGARQCKPKNPDCNACPLNKGCVALQKNKIGILPIKLKKTKVSKKYFNFLVFVSDDNNTLFEKRTEKGIWKNLYQFPLIETDNSLTIDNFKKHPLISLYFKSIDFDFSLYNNIDIIHKLSHQHLHTKFWIIKVDKLHTKGLKISKLKALPTPILISNFIDEFNFE</sequence>
<evidence type="ECO:0000256" key="9">
    <source>
        <dbReference type="ARBA" id="ARBA00022801"/>
    </source>
</evidence>
<evidence type="ECO:0000256" key="4">
    <source>
        <dbReference type="ARBA" id="ARBA00012045"/>
    </source>
</evidence>
<dbReference type="GO" id="GO:0006284">
    <property type="term" value="P:base-excision repair"/>
    <property type="evidence" value="ECO:0007669"/>
    <property type="project" value="UniProtKB-UniRule"/>
</dbReference>
<evidence type="ECO:0000256" key="2">
    <source>
        <dbReference type="ARBA" id="ARBA00002933"/>
    </source>
</evidence>
<dbReference type="SUPFAM" id="SSF48150">
    <property type="entry name" value="DNA-glycosylase"/>
    <property type="match status" value="1"/>
</dbReference>
<dbReference type="RefSeq" id="WP_120199769.1">
    <property type="nucleotide sequence ID" value="NZ_RAQJ01000001.1"/>
</dbReference>
<evidence type="ECO:0000313" key="17">
    <source>
        <dbReference type="Proteomes" id="UP000284892"/>
    </source>
</evidence>
<dbReference type="GO" id="GO:0035485">
    <property type="term" value="F:adenine/guanine mispair binding"/>
    <property type="evidence" value="ECO:0007669"/>
    <property type="project" value="TreeGrafter"/>
</dbReference>
<evidence type="ECO:0000313" key="16">
    <source>
        <dbReference type="EMBL" id="RKE98564.1"/>
    </source>
</evidence>
<dbReference type="GO" id="GO:0046872">
    <property type="term" value="F:metal ion binding"/>
    <property type="evidence" value="ECO:0007669"/>
    <property type="project" value="UniProtKB-UniRule"/>
</dbReference>
<dbReference type="InterPro" id="IPR005760">
    <property type="entry name" value="A/G_AdeGlyc_MutY"/>
</dbReference>
<comment type="cofactor">
    <cofactor evidence="14">
        <name>[4Fe-4S] cluster</name>
        <dbReference type="ChEBI" id="CHEBI:49883"/>
    </cofactor>
    <text evidence="14">Binds 1 [4Fe-4S] cluster.</text>
</comment>
<comment type="catalytic activity">
    <reaction evidence="1 14">
        <text>Hydrolyzes free adenine bases from 7,8-dihydro-8-oxoguanine:adenine mismatched double-stranded DNA, leaving an apurinic site.</text>
        <dbReference type="EC" id="3.2.2.31"/>
    </reaction>
</comment>
<organism evidence="16 17">
    <name type="scientific">Ichthyenterobacterium magnum</name>
    <dbReference type="NCBI Taxonomy" id="1230530"/>
    <lineage>
        <taxon>Bacteria</taxon>
        <taxon>Pseudomonadati</taxon>
        <taxon>Bacteroidota</taxon>
        <taxon>Flavobacteriia</taxon>
        <taxon>Flavobacteriales</taxon>
        <taxon>Flavobacteriaceae</taxon>
        <taxon>Ichthyenterobacterium</taxon>
    </lineage>
</organism>
<dbReference type="InterPro" id="IPR029119">
    <property type="entry name" value="MutY_C"/>
</dbReference>
<dbReference type="Gene3D" id="1.10.340.30">
    <property type="entry name" value="Hypothetical protein, domain 2"/>
    <property type="match status" value="1"/>
</dbReference>
<accession>A0A420DWG4</accession>
<dbReference type="CDD" id="cd03431">
    <property type="entry name" value="NUDIX_DNA_Glycosylase_C-MutY"/>
    <property type="match status" value="1"/>
</dbReference>
<dbReference type="Proteomes" id="UP000284892">
    <property type="component" value="Unassembled WGS sequence"/>
</dbReference>
<evidence type="ECO:0000256" key="7">
    <source>
        <dbReference type="ARBA" id="ARBA00022723"/>
    </source>
</evidence>
<evidence type="ECO:0000256" key="14">
    <source>
        <dbReference type="RuleBase" id="RU365096"/>
    </source>
</evidence>
<evidence type="ECO:0000256" key="13">
    <source>
        <dbReference type="ARBA" id="ARBA00023295"/>
    </source>
</evidence>
<keyword evidence="7" id="KW-0479">Metal-binding</keyword>
<feature type="domain" description="HhH-GPD" evidence="15">
    <location>
        <begin position="35"/>
        <end position="186"/>
    </location>
</feature>
<dbReference type="EMBL" id="RAQJ01000001">
    <property type="protein sequence ID" value="RKE98564.1"/>
    <property type="molecule type" value="Genomic_DNA"/>
</dbReference>
<dbReference type="AlphaFoldDB" id="A0A420DWG4"/>
<comment type="similarity">
    <text evidence="3 14">Belongs to the Nth/MutY family.</text>
</comment>
<evidence type="ECO:0000256" key="5">
    <source>
        <dbReference type="ARBA" id="ARBA00022023"/>
    </source>
</evidence>
<dbReference type="OrthoDB" id="9802365at2"/>
<comment type="function">
    <text evidence="2">Adenine glycosylase active on G-A mispairs. MutY also corrects error-prone DNA synthesis past GO lesions which are due to the oxidatively damaged form of guanine: 7,8-dihydro-8-oxoguanine (8-oxo-dGTP).</text>
</comment>
<dbReference type="Pfam" id="PF14815">
    <property type="entry name" value="NUDIX_4"/>
    <property type="match status" value="1"/>
</dbReference>
<comment type="caution">
    <text evidence="16">The sequence shown here is derived from an EMBL/GenBank/DDBJ whole genome shotgun (WGS) entry which is preliminary data.</text>
</comment>
<dbReference type="InterPro" id="IPR003265">
    <property type="entry name" value="HhH-GPD_domain"/>
</dbReference>
<protein>
    <recommendedName>
        <fullName evidence="5 14">Adenine DNA glycosylase</fullName>
        <ecNumber evidence="4 14">3.2.2.31</ecNumber>
    </recommendedName>
</protein>
<keyword evidence="6" id="KW-0004">4Fe-4S</keyword>